<evidence type="ECO:0000313" key="15">
    <source>
        <dbReference type="Proteomes" id="UP001488838"/>
    </source>
</evidence>
<dbReference type="PANTHER" id="PTHR21622:SF7">
    <property type="entry name" value="AU015836 PROTEIN"/>
    <property type="match status" value="1"/>
</dbReference>
<comment type="subunit">
    <text evidence="10">Monomer. Can form homooligomers. Interacts with GFER and forms transient disulfide bonds with GFER. Interacts with MICU1. Interacts with COX19 forming transient intermolecular disulfide bridges. Interacts with COA7 through transient intermolecular disulfide bonds. Interacts with AIFM1; the interaction increases in presence of NADH. Interacts with NDUFB10.</text>
</comment>
<evidence type="ECO:0000256" key="4">
    <source>
        <dbReference type="ARBA" id="ARBA00022927"/>
    </source>
</evidence>
<protein>
    <recommendedName>
        <fullName evidence="2">Mitochondrial intermembrane space import and assembly protein 40</fullName>
    </recommendedName>
    <alternativeName>
        <fullName evidence="11">Coiled-coil-helix-coiled-coil-helix domain-containing protein 4</fullName>
    </alternativeName>
</protein>
<feature type="compositionally biased region" description="Acidic residues" evidence="12">
    <location>
        <begin position="133"/>
        <end position="182"/>
    </location>
</feature>
<feature type="region of interest" description="Disordered" evidence="12">
    <location>
        <begin position="108"/>
        <end position="182"/>
    </location>
</feature>
<dbReference type="InterPro" id="IPR010625">
    <property type="entry name" value="CHCH"/>
</dbReference>
<feature type="domain" description="CHCH" evidence="13">
    <location>
        <begin position="64"/>
        <end position="100"/>
    </location>
</feature>
<evidence type="ECO:0000259" key="13">
    <source>
        <dbReference type="Pfam" id="PF06747"/>
    </source>
</evidence>
<evidence type="ECO:0000256" key="11">
    <source>
        <dbReference type="ARBA" id="ARBA00080177"/>
    </source>
</evidence>
<keyword evidence="9" id="KW-0676">Redox-active center</keyword>
<dbReference type="GO" id="GO:0033108">
    <property type="term" value="P:mitochondrial respiratory chain complex assembly"/>
    <property type="evidence" value="ECO:0007669"/>
    <property type="project" value="UniProtKB-ARBA"/>
</dbReference>
<evidence type="ECO:0000256" key="8">
    <source>
        <dbReference type="ARBA" id="ARBA00023157"/>
    </source>
</evidence>
<keyword evidence="3" id="KW-0813">Transport</keyword>
<evidence type="ECO:0000256" key="7">
    <source>
        <dbReference type="ARBA" id="ARBA00023128"/>
    </source>
</evidence>
<dbReference type="PROSITE" id="PS51808">
    <property type="entry name" value="CHCH"/>
    <property type="match status" value="1"/>
</dbReference>
<dbReference type="Proteomes" id="UP001488838">
    <property type="component" value="Unassembled WGS sequence"/>
</dbReference>
<dbReference type="GO" id="GO:0015035">
    <property type="term" value="F:protein-disulfide reductase activity"/>
    <property type="evidence" value="ECO:0007669"/>
    <property type="project" value="InterPro"/>
</dbReference>
<evidence type="ECO:0000256" key="12">
    <source>
        <dbReference type="SAM" id="MobiDB-lite"/>
    </source>
</evidence>
<name>A0AAW0HCZ5_MYOGA</name>
<feature type="compositionally biased region" description="Polar residues" evidence="12">
    <location>
        <begin position="259"/>
        <end position="268"/>
    </location>
</feature>
<comment type="subcellular location">
    <subcellularLocation>
        <location evidence="1">Mitochondrion intermembrane space</location>
    </subcellularLocation>
</comment>
<keyword evidence="7" id="KW-0496">Mitochondrion</keyword>
<dbReference type="AlphaFoldDB" id="A0AAW0HCZ5"/>
<comment type="caution">
    <text evidence="14">The sequence shown here is derived from an EMBL/GenBank/DDBJ whole genome shotgun (WGS) entry which is preliminary data.</text>
</comment>
<feature type="compositionally biased region" description="Acidic residues" evidence="12">
    <location>
        <begin position="108"/>
        <end position="118"/>
    </location>
</feature>
<organism evidence="14 15">
    <name type="scientific">Myodes glareolus</name>
    <name type="common">Bank vole</name>
    <name type="synonym">Clethrionomys glareolus</name>
    <dbReference type="NCBI Taxonomy" id="447135"/>
    <lineage>
        <taxon>Eukaryota</taxon>
        <taxon>Metazoa</taxon>
        <taxon>Chordata</taxon>
        <taxon>Craniata</taxon>
        <taxon>Vertebrata</taxon>
        <taxon>Euteleostomi</taxon>
        <taxon>Mammalia</taxon>
        <taxon>Eutheria</taxon>
        <taxon>Euarchontoglires</taxon>
        <taxon>Glires</taxon>
        <taxon>Rodentia</taxon>
        <taxon>Myomorpha</taxon>
        <taxon>Muroidea</taxon>
        <taxon>Cricetidae</taxon>
        <taxon>Arvicolinae</taxon>
        <taxon>Myodes</taxon>
    </lineage>
</organism>
<dbReference type="Gene3D" id="1.10.287.2900">
    <property type="match status" value="1"/>
</dbReference>
<sequence>MAYCRQEGKDQIIFVTREDHESPSNAELVVDDPNDPYEEYGLTLPSGEINWNCPCLEGMASGPCGEAFKSAFACFHYSTDEIKGSDCVEQFQAMQECVQNYPDVYPQEENEAEGEDKDEDKSDFDVEGKEDKEGEEDEDGEEGEEDEEESEEEEEESEEEEEEDYYDSYYAEGEEDDVYYEGAEEWAEEWENDYYEEGGFYYEEEEEENIYYEIDYYGEDEEEEDRDVYYELDYYELDEEEEEEESAKSVEEAVDTEASAATKQEPSV</sequence>
<keyword evidence="4" id="KW-0653">Protein transport</keyword>
<dbReference type="EMBL" id="JBBHLL010000562">
    <property type="protein sequence ID" value="KAK7800246.1"/>
    <property type="molecule type" value="Genomic_DNA"/>
</dbReference>
<reference evidence="14 15" key="1">
    <citation type="journal article" date="2023" name="bioRxiv">
        <title>Conserved and derived expression patterns and positive selection on dental genes reveal complex evolutionary context of ever-growing rodent molars.</title>
        <authorList>
            <person name="Calamari Z.T."/>
            <person name="Song A."/>
            <person name="Cohen E."/>
            <person name="Akter M."/>
            <person name="Roy R.D."/>
            <person name="Hallikas O."/>
            <person name="Christensen M.M."/>
            <person name="Li P."/>
            <person name="Marangoni P."/>
            <person name="Jernvall J."/>
            <person name="Klein O.D."/>
        </authorList>
    </citation>
    <scope>NUCLEOTIDE SEQUENCE [LARGE SCALE GENOMIC DNA]</scope>
    <source>
        <strain evidence="14">V071</strain>
    </source>
</reference>
<keyword evidence="5" id="KW-0560">Oxidoreductase</keyword>
<dbReference type="InterPro" id="IPR039289">
    <property type="entry name" value="CHCHD4"/>
</dbReference>
<evidence type="ECO:0000313" key="14">
    <source>
        <dbReference type="EMBL" id="KAK7800246.1"/>
    </source>
</evidence>
<evidence type="ECO:0000256" key="5">
    <source>
        <dbReference type="ARBA" id="ARBA00023002"/>
    </source>
</evidence>
<evidence type="ECO:0000256" key="3">
    <source>
        <dbReference type="ARBA" id="ARBA00022448"/>
    </source>
</evidence>
<keyword evidence="8" id="KW-1015">Disulfide bond</keyword>
<dbReference type="GO" id="GO:0045041">
    <property type="term" value="P:protein import into mitochondrial intermembrane space"/>
    <property type="evidence" value="ECO:0007669"/>
    <property type="project" value="InterPro"/>
</dbReference>
<proteinExistence type="predicted"/>
<evidence type="ECO:0000256" key="9">
    <source>
        <dbReference type="ARBA" id="ARBA00023284"/>
    </source>
</evidence>
<evidence type="ECO:0000256" key="1">
    <source>
        <dbReference type="ARBA" id="ARBA00004569"/>
    </source>
</evidence>
<evidence type="ECO:0000256" key="10">
    <source>
        <dbReference type="ARBA" id="ARBA00062180"/>
    </source>
</evidence>
<dbReference type="FunFam" id="1.10.287.2900:FF:000001">
    <property type="entry name" value="mitochondrial intermembrane space import and assembly protein 40"/>
    <property type="match status" value="1"/>
</dbReference>
<keyword evidence="15" id="KW-1185">Reference proteome</keyword>
<dbReference type="PANTHER" id="PTHR21622">
    <property type="entry name" value="COILED-COIL-HELIX-COILED-COIL-HELIX DOMAIN CONTAINING 4"/>
    <property type="match status" value="1"/>
</dbReference>
<dbReference type="GO" id="GO:0005758">
    <property type="term" value="C:mitochondrial intermembrane space"/>
    <property type="evidence" value="ECO:0007669"/>
    <property type="project" value="UniProtKB-SubCell"/>
</dbReference>
<dbReference type="Pfam" id="PF06747">
    <property type="entry name" value="CHCH"/>
    <property type="match status" value="1"/>
</dbReference>
<feature type="region of interest" description="Disordered" evidence="12">
    <location>
        <begin position="237"/>
        <end position="268"/>
    </location>
</feature>
<keyword evidence="6" id="KW-0811">Translocation</keyword>
<feature type="compositionally biased region" description="Basic and acidic residues" evidence="12">
    <location>
        <begin position="119"/>
        <end position="132"/>
    </location>
</feature>
<gene>
    <name evidence="14" type="ORF">U0070_006487</name>
</gene>
<evidence type="ECO:0000256" key="2">
    <source>
        <dbReference type="ARBA" id="ARBA00013714"/>
    </source>
</evidence>
<evidence type="ECO:0000256" key="6">
    <source>
        <dbReference type="ARBA" id="ARBA00023010"/>
    </source>
</evidence>
<accession>A0AAW0HCZ5</accession>